<feature type="region of interest" description="Disordered" evidence="4">
    <location>
        <begin position="2284"/>
        <end position="2321"/>
    </location>
</feature>
<feature type="compositionally biased region" description="Basic and acidic residues" evidence="4">
    <location>
        <begin position="2290"/>
        <end position="2308"/>
    </location>
</feature>
<feature type="region of interest" description="Disordered" evidence="4">
    <location>
        <begin position="1528"/>
        <end position="1551"/>
    </location>
</feature>
<dbReference type="STRING" id="7574.A0A2R2MKN4"/>
<dbReference type="Pfam" id="PF25033">
    <property type="entry name" value="VPS13_M"/>
    <property type="match status" value="1"/>
</dbReference>
<evidence type="ECO:0000259" key="5">
    <source>
        <dbReference type="Pfam" id="PF12624"/>
    </source>
</evidence>
<name>A0A2R2MKN4_LINAN</name>
<keyword evidence="9" id="KW-1185">Reference proteome</keyword>
<evidence type="ECO:0000313" key="9">
    <source>
        <dbReference type="Proteomes" id="UP000085678"/>
    </source>
</evidence>
<dbReference type="GO" id="GO:0006623">
    <property type="term" value="P:protein targeting to vacuole"/>
    <property type="evidence" value="ECO:0007669"/>
    <property type="project" value="TreeGrafter"/>
</dbReference>
<feature type="domain" description="VPS13-like middle region" evidence="6">
    <location>
        <begin position="1062"/>
        <end position="1872"/>
    </location>
</feature>
<proteinExistence type="inferred from homology"/>
<evidence type="ECO:0000256" key="3">
    <source>
        <dbReference type="ARBA" id="ARBA00023055"/>
    </source>
</evidence>
<feature type="compositionally biased region" description="Basic and acidic residues" evidence="4">
    <location>
        <begin position="1016"/>
        <end position="1033"/>
    </location>
</feature>
<keyword evidence="2" id="KW-0813">Transport</keyword>
<dbReference type="InterPro" id="IPR056747">
    <property type="entry name" value="VPS13-like_M"/>
</dbReference>
<keyword evidence="3" id="KW-0445">Lipid transport</keyword>
<dbReference type="Pfam" id="PF25037">
    <property type="entry name" value="VPS13_C"/>
    <property type="match status" value="1"/>
</dbReference>
<dbReference type="InterPro" id="IPR026854">
    <property type="entry name" value="VPS13_N"/>
</dbReference>
<dbReference type="InParanoid" id="A0A2R2MKN4"/>
<sequence length="3246" mass="361779">MVFESLVADLVNKYLGDYVQNLDKSQLKIGIWGGDVVLDNLDLKESALDDLDLPIRVISGHIGKLVLKIPWKNLYTEPVIATVDGVYAVAVPNTSIKYNAEKEEKAKQEKKQKELQRIEDAKEAEKEKDKPKKDKKDSFAEKLATQVIKNLQVQVSNIHVRYEDKISNPKNPFSIGVTLRNLDFKTTDQNWKPCIIKESVQEIYKLVKLESLAVYWNAGSKMYMDFSDRQEIVKAMMGGIATTKHKTDFQYLLKPICSTAKLRIHTHPDRVNFSIPKIMLSVVMEEIGIALAKSQYDGVLEMLESFERMVLSDMYRKYHPAVTGIKGNVKIWWHFAYKCILEETVRRRRRMWSWRHIKSHRQMLRTYKDAYKKKLTSKKISGELKQTLEACERELDVFNLTLMRQQAELEVQMAGAKKAAEAKQGGWFGGWFGGSSKKKNKDEKGVEEKFYELMTPEEKAKLYEAIDYQENAVDSTLPKDFVAVKMHFALNNLTVGLCDTTKTNPQLLNLQLKDLVTAIGQRPSASAVKIEAKLDSFGVFGCPVNGTAPKMVTSLNLEADKMMPLLDSTIETNPLDGQCDTRVVVRSRPLEVVYDANTINQIVDFFKPPESVQLKQLTAAAMKQFEDLKEQSAAGLQHAMEQRKFTDINIDIKPTHVIVPEKGVYTSDAHLLVLDMGHLKIASEKQTETLVAKTSSMEEMMNKAYDQFNISLESVQLLFAEPGEDWNAARKLKTSGLHILKPMGLNVALYKSMVDDVRMPKMKVKGELPILSLNMSDYRLQQIVRLATSIPLPESPPALEEPEEFLESGAPLPFEQSVSLKDIPVGSEEKVKPSTQTSTTSQEYVNMTDLELTFEIKEIALKVYQRKGDENVPLMKLMVKRIGTEVKLRSFDMMVNAYLGAVYVQHLQLKVSDAVLNRVPSQEHHDETEELALEQGPLINIINTPGSGESAFNLLAVEYVKADKTGPEFKTTYNNTEQKISVNFTALEVLLHETALLQLMEFAQGLDLDTGPKTVPEPEKKEEEKQDQKEEQKTVVPIRRRKVYDVIDVQVNALMDVISLGICTDERILTEVKVKGLEAGVTVQKHQTAIQASLKDLIVFDPMKDAFYPKILSTTDTEVLKLNIVAFNNATEGEGYADMSCVDTKIGVTLGCVKTVFLMRYVNDLLKFLDSFQAAKEKMAEASVAAMEQAKEAAQNLYEKAPRVMLDIKLKAPIIVIPQGSKSNNALVADLGLLQLSNDFKLVDKKNEVGMPAVLDNMQIQLTSLKLSRVIMKDENVVAECLMLEPMTIALDITRNLAPAWYKDVPEVAIQGQMDAVCVGMSQGDFTVVMCMLTENLGEGSPQTSGGGGVKEESIEKSSAQAVEAAPSSGTTTAAVPGTPATSVTPRVKFGFEVKSICASLYTGDSSLSNGESKRQPSTALGRFELQTIAVKGDMMTDNSMTASVILADIVLEDTREIKKESAITRMIQRVASTGPVDSGHLIDMTFSQDASENKNLDLRLNNLHVCLCVEYLSSLADFFVKGLPQTPDAPPAKPGSARREAPKAPAVQEQPPVGKMNISMTVDNPEIVLVEDASDSNTNALIMKTQVEFSMQIDPEMQQMKGTVKSLQLFRCKFAEELRASTKQQILSPMDVALHGKAPFGKGHHIDVMVTDVVFNISPATVRILSAVAAGLTPQQSEEEKLEPVPRDLWEIKKIQDCKLRFLEIDEGSDVDEIIEEEDVVVEAVEPRGEQLMLSVPSIIVKIEGGVGKRTVPLLIAESAFTGEVRDWSTKLHVESTLCLEVAYYNERLAVWEPLIEPVESQGKHRPWEINMTVDQNDDILLDAATPEEEEETVRLPPPKMSIGIASNDALQCTITKTCLEVLANLGKAFSDAYNLVDQSHKHEMAAPFIFKNESGLSISMKLDPSIEVPPNAENGMVKMPSGEVVQLTVAKQKKLNKKTSVISKTQLTDEKNFVFTVEEFNATRQLTVTKAEKRSFDINQVSYPGDIWALVAETQADIGCKTILFRSMIKVTNHFDQNIQVWCQEIDSDPESQDHMEKIGDLAPHATFCVPLDYVYGEPNGLFFKPAGESYKTSRGSLSWKTAQHQKLNIITCEAAEAGHQDFCMNVVPEIEKVFYEDTTDTSPKSYTFHLYPTVVLHNLLPHDVEVTLEFQGTDSSIKIPKGDHAALLNALVGQTVIEVKLPSYLGKDWFARRSVDSYADSLNSWTFEGYEGANKHTLELGLHTIFTDGHLGLSLFSPYWLINKTGLPLSYKGSDGDVTIEHPADLQDAVLFSFKPRSLLQKKKSKKEKDSPAKDKSATSKEKSGTQKQPWKKNGKRGKASLKVCDSDFSDKFSLDTVGSSGTVTCKAKTQTYEVGVGISLASSGLTKIVVFTPFYMLVNRSRDNIQVSEAVEGAQWVDVPAGQCKPFWPKQGGKKFMMKAKMANGEQETANFLFSEEHTTLLKMDYPVGGINVGCQVTESAVVVTFESYKPGMASALIVNHCEMNIDIVQRDLKDSLTLPPHKVVLYTWQDPAGKREILWTCGEKKNQKDDLMKDGIGEFFANSDTKMYWVSFLSGEQRVLLFTQDLLLATFAQEAGELERIEQEITLSIQGVGLSLVNNYKRQEVAYLGVTSSGIIWEEKKRRRYKALTGKQCAALETAFQKYQNDLVVGKKAHPLQSLDKMEVDFTVNEVDGTMQMLKPNKRPIRRSYQEGIWLQYKTSPHQLQLHAKINRVQLDNQVPACVFPTVLAPIPPPKSVAADSVPKPFTEVSMMVRKHENTTVQQIKYFKVLIQAMSLKVDQSFLNAMIELFSPETEKWKEQELEQFLLDLKPIDQKLLDMDICQASAGGGSKNYYDILHFSPIKIQISFSLQASGDKPTGLKSNVVNLFLQSVGIVLTDVQDVVFKLAYFERNYKLYSQAQLNNEFARHYTQQAIKQMYVLVLGLDVLGNPFGVIRGLATGIEDLFYEPYQGAIQGPEEFAEGLALGVRSLFGHAVGGAAGAVSKITGTLGKGLAALTFDDDYQKKRREAMNQRPADFKEGLARGGKGLVMGVFDGVTGIVRKPVEGAKQEGVEGFFKGLGKGLVGVVTRPTSGVIDFASSSFEGVQRLAENVVEIRRLRPPRYLQKDGIVRPFVLKEAEGNGILQDMEKGKYAKSDVYVAHAVVTKDGKHILLVTDRRVMMVNRGEIFGQWDCSWNYQWAELKDAPTVTSKGISILLKEKEKKTFPFSLGSSKTEKVVPIQDSKLAQKIVGHMRDCMARQK</sequence>
<gene>
    <name evidence="10" type="primary">LOC106178008</name>
</gene>
<protein>
    <submittedName>
        <fullName evidence="10">Vacuolar protein sorting-associated protein 13A</fullName>
    </submittedName>
</protein>
<dbReference type="OrthoDB" id="428159at2759"/>
<dbReference type="FunCoup" id="A0A2R2MKN4">
    <property type="interactions" value="1467"/>
</dbReference>
<evidence type="ECO:0000256" key="4">
    <source>
        <dbReference type="SAM" id="MobiDB-lite"/>
    </source>
</evidence>
<dbReference type="GO" id="GO:0006869">
    <property type="term" value="P:lipid transport"/>
    <property type="evidence" value="ECO:0007669"/>
    <property type="project" value="UniProtKB-KW"/>
</dbReference>
<organism evidence="9 10">
    <name type="scientific">Lingula anatina</name>
    <name type="common">Brachiopod</name>
    <name type="synonym">Lingula unguis</name>
    <dbReference type="NCBI Taxonomy" id="7574"/>
    <lineage>
        <taxon>Eukaryota</taxon>
        <taxon>Metazoa</taxon>
        <taxon>Spiralia</taxon>
        <taxon>Lophotrochozoa</taxon>
        <taxon>Brachiopoda</taxon>
        <taxon>Linguliformea</taxon>
        <taxon>Lingulata</taxon>
        <taxon>Lingulida</taxon>
        <taxon>Linguloidea</taxon>
        <taxon>Lingulidae</taxon>
        <taxon>Lingula</taxon>
    </lineage>
</organism>
<reference evidence="10" key="1">
    <citation type="submission" date="2025-08" db="UniProtKB">
        <authorList>
            <consortium name="RefSeq"/>
        </authorList>
    </citation>
    <scope>IDENTIFICATION</scope>
    <source>
        <tissue evidence="10">Gonads</tissue>
    </source>
</reference>
<evidence type="ECO:0000259" key="7">
    <source>
        <dbReference type="Pfam" id="PF25036"/>
    </source>
</evidence>
<dbReference type="GeneID" id="106178008"/>
<dbReference type="InterPro" id="IPR056748">
    <property type="entry name" value="VPS13-like_C"/>
</dbReference>
<dbReference type="PANTHER" id="PTHR16166:SF93">
    <property type="entry name" value="INTERMEMBRANE LIPID TRANSFER PROTEIN VPS13"/>
    <property type="match status" value="1"/>
</dbReference>
<feature type="region of interest" description="Disordered" evidence="4">
    <location>
        <begin position="102"/>
        <end position="137"/>
    </location>
</feature>
<dbReference type="PANTHER" id="PTHR16166">
    <property type="entry name" value="VACUOLAR PROTEIN SORTING-ASSOCIATED PROTEIN VPS13"/>
    <property type="match status" value="1"/>
</dbReference>
<dbReference type="InterPro" id="IPR009543">
    <property type="entry name" value="VPS13_VAB"/>
</dbReference>
<feature type="compositionally biased region" description="Low complexity" evidence="4">
    <location>
        <begin position="1368"/>
        <end position="1380"/>
    </location>
</feature>
<dbReference type="InterPro" id="IPR026847">
    <property type="entry name" value="VPS13"/>
</dbReference>
<feature type="domain" description="Vacuolar protein sorting-associated protein 13 VPS13 adaptor binding" evidence="7">
    <location>
        <begin position="1962"/>
        <end position="2519"/>
    </location>
</feature>
<comment type="similarity">
    <text evidence="1">Belongs to the VPS13 family.</text>
</comment>
<evidence type="ECO:0000256" key="1">
    <source>
        <dbReference type="ARBA" id="ARBA00006545"/>
    </source>
</evidence>
<dbReference type="GO" id="GO:0045053">
    <property type="term" value="P:protein retention in Golgi apparatus"/>
    <property type="evidence" value="ECO:0007669"/>
    <property type="project" value="TreeGrafter"/>
</dbReference>
<dbReference type="KEGG" id="lak:106178008"/>
<evidence type="ECO:0000256" key="2">
    <source>
        <dbReference type="ARBA" id="ARBA00022448"/>
    </source>
</evidence>
<feature type="domain" description="Chorein N-terminal" evidence="5">
    <location>
        <begin position="2"/>
        <end position="789"/>
    </location>
</feature>
<evidence type="ECO:0000259" key="6">
    <source>
        <dbReference type="Pfam" id="PF25033"/>
    </source>
</evidence>
<feature type="domain" description="Intermembrane lipid transfer protein VPS13-like C-terminal" evidence="8">
    <location>
        <begin position="3103"/>
        <end position="3227"/>
    </location>
</feature>
<feature type="region of interest" description="Disordered" evidence="4">
    <location>
        <begin position="1340"/>
        <end position="1380"/>
    </location>
</feature>
<dbReference type="Pfam" id="PF25036">
    <property type="entry name" value="VPS13_VAB"/>
    <property type="match status" value="1"/>
</dbReference>
<dbReference type="Pfam" id="PF12624">
    <property type="entry name" value="VPS13_N"/>
    <property type="match status" value="1"/>
</dbReference>
<dbReference type="Proteomes" id="UP000085678">
    <property type="component" value="Unplaced"/>
</dbReference>
<accession>A0A2R2MKN4</accession>
<evidence type="ECO:0000313" key="10">
    <source>
        <dbReference type="RefSeq" id="XP_023930776.1"/>
    </source>
</evidence>
<feature type="region of interest" description="Disordered" evidence="4">
    <location>
        <begin position="1008"/>
        <end position="1033"/>
    </location>
</feature>
<dbReference type="RefSeq" id="XP_023930776.1">
    <property type="nucleotide sequence ID" value="XM_024075008.1"/>
</dbReference>
<evidence type="ECO:0000259" key="8">
    <source>
        <dbReference type="Pfam" id="PF25037"/>
    </source>
</evidence>